<organism evidence="1 2">
    <name type="scientific">Coffea canephora</name>
    <name type="common">Robusta coffee</name>
    <dbReference type="NCBI Taxonomy" id="49390"/>
    <lineage>
        <taxon>Eukaryota</taxon>
        <taxon>Viridiplantae</taxon>
        <taxon>Streptophyta</taxon>
        <taxon>Embryophyta</taxon>
        <taxon>Tracheophyta</taxon>
        <taxon>Spermatophyta</taxon>
        <taxon>Magnoliopsida</taxon>
        <taxon>eudicotyledons</taxon>
        <taxon>Gunneridae</taxon>
        <taxon>Pentapetalae</taxon>
        <taxon>asterids</taxon>
        <taxon>lamiids</taxon>
        <taxon>Gentianales</taxon>
        <taxon>Rubiaceae</taxon>
        <taxon>Ixoroideae</taxon>
        <taxon>Gardenieae complex</taxon>
        <taxon>Bertiereae - Coffeeae clade</taxon>
        <taxon>Coffeeae</taxon>
        <taxon>Coffea</taxon>
    </lineage>
</organism>
<dbReference type="EMBL" id="HG739407">
    <property type="protein sequence ID" value="CDP18977.1"/>
    <property type="molecule type" value="Genomic_DNA"/>
</dbReference>
<sequence length="76" mass="8803">MVSELHQRQFDMGSRPRLCRGPTLSAQFAKVRTHRTTTPKLSIPKLSWCVCPKAKHPTLCCRCWNSLNPFDLLPFY</sequence>
<dbReference type="AlphaFoldDB" id="A0A068VEF9"/>
<name>A0A068VEF9_COFCA</name>
<reference evidence="2" key="1">
    <citation type="journal article" date="2014" name="Science">
        <title>The coffee genome provides insight into the convergent evolution of caffeine biosynthesis.</title>
        <authorList>
            <person name="Denoeud F."/>
            <person name="Carretero-Paulet L."/>
            <person name="Dereeper A."/>
            <person name="Droc G."/>
            <person name="Guyot R."/>
            <person name="Pietrella M."/>
            <person name="Zheng C."/>
            <person name="Alberti A."/>
            <person name="Anthony F."/>
            <person name="Aprea G."/>
            <person name="Aury J.M."/>
            <person name="Bento P."/>
            <person name="Bernard M."/>
            <person name="Bocs S."/>
            <person name="Campa C."/>
            <person name="Cenci A."/>
            <person name="Combes M.C."/>
            <person name="Crouzillat D."/>
            <person name="Da Silva C."/>
            <person name="Daddiego L."/>
            <person name="De Bellis F."/>
            <person name="Dussert S."/>
            <person name="Garsmeur O."/>
            <person name="Gayraud T."/>
            <person name="Guignon V."/>
            <person name="Jahn K."/>
            <person name="Jamilloux V."/>
            <person name="Joet T."/>
            <person name="Labadie K."/>
            <person name="Lan T."/>
            <person name="Leclercq J."/>
            <person name="Lepelley M."/>
            <person name="Leroy T."/>
            <person name="Li L.T."/>
            <person name="Librado P."/>
            <person name="Lopez L."/>
            <person name="Munoz A."/>
            <person name="Noel B."/>
            <person name="Pallavicini A."/>
            <person name="Perrotta G."/>
            <person name="Poncet V."/>
            <person name="Pot D."/>
            <person name="Priyono X."/>
            <person name="Rigoreau M."/>
            <person name="Rouard M."/>
            <person name="Rozas J."/>
            <person name="Tranchant-Dubreuil C."/>
            <person name="VanBuren R."/>
            <person name="Zhang Q."/>
            <person name="Andrade A.C."/>
            <person name="Argout X."/>
            <person name="Bertrand B."/>
            <person name="de Kochko A."/>
            <person name="Graziosi G."/>
            <person name="Henry R.J."/>
            <person name="Jayarama X."/>
            <person name="Ming R."/>
            <person name="Nagai C."/>
            <person name="Rounsley S."/>
            <person name="Sankoff D."/>
            <person name="Giuliano G."/>
            <person name="Albert V.A."/>
            <person name="Wincker P."/>
            <person name="Lashermes P."/>
        </authorList>
    </citation>
    <scope>NUCLEOTIDE SEQUENCE [LARGE SCALE GENOMIC DNA]</scope>
    <source>
        <strain evidence="2">cv. DH200-94</strain>
    </source>
</reference>
<dbReference type="InParanoid" id="A0A068VEF9"/>
<keyword evidence="2" id="KW-1185">Reference proteome</keyword>
<gene>
    <name evidence="1" type="ORF">GSCOC_T00001018001</name>
</gene>
<accession>A0A068VEF9</accession>
<proteinExistence type="predicted"/>
<protein>
    <submittedName>
        <fullName evidence="1">Uncharacterized protein</fullName>
    </submittedName>
</protein>
<evidence type="ECO:0000313" key="2">
    <source>
        <dbReference type="Proteomes" id="UP000295252"/>
    </source>
</evidence>
<dbReference type="Proteomes" id="UP000295252">
    <property type="component" value="Chromosome III"/>
</dbReference>
<evidence type="ECO:0000313" key="1">
    <source>
        <dbReference type="EMBL" id="CDP18977.1"/>
    </source>
</evidence>
<dbReference type="Gramene" id="CDP18977">
    <property type="protein sequence ID" value="CDP18977"/>
    <property type="gene ID" value="GSCOC_T00001018001"/>
</dbReference>